<dbReference type="OrthoDB" id="2162523at2759"/>
<feature type="compositionally biased region" description="Low complexity" evidence="6">
    <location>
        <begin position="1"/>
        <end position="10"/>
    </location>
</feature>
<keyword evidence="9" id="KW-1185">Reference proteome</keyword>
<evidence type="ECO:0000313" key="8">
    <source>
        <dbReference type="EMBL" id="TPX47748.1"/>
    </source>
</evidence>
<dbReference type="GO" id="GO:0010468">
    <property type="term" value="P:regulation of gene expression"/>
    <property type="evidence" value="ECO:0007669"/>
    <property type="project" value="UniProtKB-ARBA"/>
</dbReference>
<dbReference type="Pfam" id="PF08598">
    <property type="entry name" value="Sds3"/>
    <property type="match status" value="1"/>
</dbReference>
<dbReference type="InterPro" id="IPR013907">
    <property type="entry name" value="Sds3"/>
</dbReference>
<dbReference type="Proteomes" id="UP000317494">
    <property type="component" value="Unassembled WGS sequence"/>
</dbReference>
<feature type="compositionally biased region" description="Polar residues" evidence="6">
    <location>
        <begin position="214"/>
        <end position="228"/>
    </location>
</feature>
<evidence type="ECO:0000256" key="1">
    <source>
        <dbReference type="ARBA" id="ARBA00004123"/>
    </source>
</evidence>
<evidence type="ECO:0000313" key="7">
    <source>
        <dbReference type="EMBL" id="TPX42780.1"/>
    </source>
</evidence>
<evidence type="ECO:0000256" key="5">
    <source>
        <dbReference type="ARBA" id="ARBA00023242"/>
    </source>
</evidence>
<evidence type="ECO:0000313" key="9">
    <source>
        <dbReference type="Proteomes" id="UP000317494"/>
    </source>
</evidence>
<dbReference type="EMBL" id="QEAM01000070">
    <property type="protein sequence ID" value="TPX47748.1"/>
    <property type="molecule type" value="Genomic_DNA"/>
</dbReference>
<sequence length="307" mass="35147">MRNLSSNSKSNRLHVPNSRQHPPQRLQPQDESEDDEARSITSHRSQTGSHFWAMERDTPVNESDDDAVGGLDDDDEAAVEIIDENDPEAVERKIVVSHARNEALDLRRRVEHTMNKYYDLKLQELLIEEDRIKSRKHPDYIRGLQEIEDKKESQLGMAANKYNLAKAAAIEMFFASQKAAKDTFISQRRKLRKDMAEFTQRRKFQLQNEYSQLLTKHDSPNSGASSTVELPKNKKREAASEQALEHPSGLIFNVGNVPDWVRSDARNKRRMTDGLLVPSFCGALSKEEQDEDLVLIRQKAGSDYALF</sequence>
<evidence type="ECO:0000313" key="10">
    <source>
        <dbReference type="Proteomes" id="UP000320475"/>
    </source>
</evidence>
<feature type="compositionally biased region" description="Acidic residues" evidence="6">
    <location>
        <begin position="62"/>
        <end position="72"/>
    </location>
</feature>
<evidence type="ECO:0000256" key="6">
    <source>
        <dbReference type="SAM" id="MobiDB-lite"/>
    </source>
</evidence>
<dbReference type="AlphaFoldDB" id="A0A507CUL0"/>
<dbReference type="Proteomes" id="UP000320475">
    <property type="component" value="Unassembled WGS sequence"/>
</dbReference>
<gene>
    <name evidence="8" type="ORF">SeLEV6574_g02482</name>
    <name evidence="7" type="ORF">SeMB42_g04996</name>
</gene>
<keyword evidence="3" id="KW-0805">Transcription regulation</keyword>
<keyword evidence="5" id="KW-0539">Nucleus</keyword>
<feature type="compositionally biased region" description="Polar residues" evidence="6">
    <location>
        <begin position="17"/>
        <end position="29"/>
    </location>
</feature>
<dbReference type="GO" id="GO:0005654">
    <property type="term" value="C:nucleoplasm"/>
    <property type="evidence" value="ECO:0007669"/>
    <property type="project" value="UniProtKB-ARBA"/>
</dbReference>
<feature type="region of interest" description="Disordered" evidence="6">
    <location>
        <begin position="214"/>
        <end position="243"/>
    </location>
</feature>
<keyword evidence="4" id="KW-0804">Transcription</keyword>
<evidence type="ECO:0008006" key="11">
    <source>
        <dbReference type="Google" id="ProtNLM"/>
    </source>
</evidence>
<evidence type="ECO:0000256" key="2">
    <source>
        <dbReference type="ARBA" id="ARBA00022491"/>
    </source>
</evidence>
<comment type="caution">
    <text evidence="7">The sequence shown here is derived from an EMBL/GenBank/DDBJ whole genome shotgun (WGS) entry which is preliminary data.</text>
</comment>
<dbReference type="SMART" id="SM01401">
    <property type="entry name" value="Sds3"/>
    <property type="match status" value="1"/>
</dbReference>
<evidence type="ECO:0000256" key="3">
    <source>
        <dbReference type="ARBA" id="ARBA00023015"/>
    </source>
</evidence>
<accession>A0A507CUL0</accession>
<comment type="subcellular location">
    <subcellularLocation>
        <location evidence="1">Nucleus</location>
    </subcellularLocation>
</comment>
<evidence type="ECO:0000256" key="4">
    <source>
        <dbReference type="ARBA" id="ARBA00023163"/>
    </source>
</evidence>
<feature type="region of interest" description="Disordered" evidence="6">
    <location>
        <begin position="1"/>
        <end position="72"/>
    </location>
</feature>
<dbReference type="VEuPathDB" id="FungiDB:SeMB42_g04996"/>
<dbReference type="EMBL" id="QEAN01000221">
    <property type="protein sequence ID" value="TPX42780.1"/>
    <property type="molecule type" value="Genomic_DNA"/>
</dbReference>
<keyword evidence="2" id="KW-0678">Repressor</keyword>
<name>A0A507CUL0_9FUNG</name>
<feature type="compositionally biased region" description="Polar residues" evidence="6">
    <location>
        <begin position="39"/>
        <end position="49"/>
    </location>
</feature>
<organism evidence="7 9">
    <name type="scientific">Synchytrium endobioticum</name>
    <dbReference type="NCBI Taxonomy" id="286115"/>
    <lineage>
        <taxon>Eukaryota</taxon>
        <taxon>Fungi</taxon>
        <taxon>Fungi incertae sedis</taxon>
        <taxon>Chytridiomycota</taxon>
        <taxon>Chytridiomycota incertae sedis</taxon>
        <taxon>Chytridiomycetes</taxon>
        <taxon>Synchytriales</taxon>
        <taxon>Synchytriaceae</taxon>
        <taxon>Synchytrium</taxon>
    </lineage>
</organism>
<proteinExistence type="predicted"/>
<protein>
    <recommendedName>
        <fullName evidence="11">Sds3-like domain-containing protein</fullName>
    </recommendedName>
</protein>
<reference evidence="9 10" key="1">
    <citation type="journal article" date="2019" name="Sci. Rep.">
        <title>Comparative genomics of chytrid fungi reveal insights into the obligate biotrophic and pathogenic lifestyle of Synchytrium endobioticum.</title>
        <authorList>
            <person name="van de Vossenberg B.T.L.H."/>
            <person name="Warris S."/>
            <person name="Nguyen H.D.T."/>
            <person name="van Gent-Pelzer M.P.E."/>
            <person name="Joly D.L."/>
            <person name="van de Geest H.C."/>
            <person name="Bonants P.J.M."/>
            <person name="Smith D.S."/>
            <person name="Levesque C.A."/>
            <person name="van der Lee T.A.J."/>
        </authorList>
    </citation>
    <scope>NUCLEOTIDE SEQUENCE [LARGE SCALE GENOMIC DNA]</scope>
    <source>
        <strain evidence="8 10">LEV6574</strain>
        <strain evidence="7 9">MB42</strain>
    </source>
</reference>